<feature type="compositionally biased region" description="Low complexity" evidence="1">
    <location>
        <begin position="124"/>
        <end position="138"/>
    </location>
</feature>
<organism evidence="3 4">
    <name type="scientific">Stephania yunnanensis</name>
    <dbReference type="NCBI Taxonomy" id="152371"/>
    <lineage>
        <taxon>Eukaryota</taxon>
        <taxon>Viridiplantae</taxon>
        <taxon>Streptophyta</taxon>
        <taxon>Embryophyta</taxon>
        <taxon>Tracheophyta</taxon>
        <taxon>Spermatophyta</taxon>
        <taxon>Magnoliopsida</taxon>
        <taxon>Ranunculales</taxon>
        <taxon>Menispermaceae</taxon>
        <taxon>Menispermoideae</taxon>
        <taxon>Cissampelideae</taxon>
        <taxon>Stephania</taxon>
    </lineage>
</organism>
<evidence type="ECO:0000256" key="1">
    <source>
        <dbReference type="SAM" id="MobiDB-lite"/>
    </source>
</evidence>
<dbReference type="Gene3D" id="1.10.510.10">
    <property type="entry name" value="Transferase(Phosphotransferase) domain 1"/>
    <property type="match status" value="1"/>
</dbReference>
<dbReference type="PROSITE" id="PS50011">
    <property type="entry name" value="PROTEIN_KINASE_DOM"/>
    <property type="match status" value="1"/>
</dbReference>
<feature type="domain" description="Protein kinase" evidence="2">
    <location>
        <begin position="211"/>
        <end position="482"/>
    </location>
</feature>
<accession>A0AAP0PCI4</accession>
<dbReference type="Gene3D" id="3.30.200.20">
    <property type="entry name" value="Phosphorylase Kinase, domain 1"/>
    <property type="match status" value="1"/>
</dbReference>
<evidence type="ECO:0000259" key="2">
    <source>
        <dbReference type="PROSITE" id="PS50011"/>
    </source>
</evidence>
<sequence>MVVAPGDNVLAVHVQDKSRENFDPNTFYIHEDLCKSKQVDFQIKVHDEGGPFTAALAHDVRVHFARMIVIGSRNSRPNDKFIVSFLRELPPTCSLLVMDSGGRILVRKPGTSQQGCPNQELRPSFLSSSSSSSIGQSSKVYRHTEPLHLASSSKLPPRRCISNGIEDRGKNPMQALDTMAQKQFQRLAAIELNGTSKRYTQQELKCATDKFNPRNLIGESDHSKVFKAELNDGKAAAVKVLNITTRSGEELFQEVEILSGLEHYHIVKLIGYCYSKNLHAVVYNLLEGSLKQKLRSLAWSDRMKVAIGVAKALERLHHHCSPPIVHRDVKSSNVLLTRHNEAQLADFGTAMLIHEAQQPSASAKPYHVVGTFGYLAPEYMMYGKVDEKTDVYSYGVVLLEVITGKDAIQKNVEPKHESLVLWARSLLSSGLWERLIDPNLGKDVDEEEMQRMMIATRLCLMHSSSRRPTMSKIRKLLEEPEYCVKMQREREELMNGLSHKEESSIHKQSLSHQWHFNDLSILNIK</sequence>
<dbReference type="SUPFAM" id="SSF56112">
    <property type="entry name" value="Protein kinase-like (PK-like)"/>
    <property type="match status" value="1"/>
</dbReference>
<dbReference type="Proteomes" id="UP001420932">
    <property type="component" value="Unassembled WGS sequence"/>
</dbReference>
<dbReference type="InterPro" id="IPR000719">
    <property type="entry name" value="Prot_kinase_dom"/>
</dbReference>
<dbReference type="FunFam" id="1.10.510.10:FF:000095">
    <property type="entry name" value="protein STRUBBELIG-RECEPTOR FAMILY 8"/>
    <property type="match status" value="1"/>
</dbReference>
<dbReference type="InterPro" id="IPR008271">
    <property type="entry name" value="Ser/Thr_kinase_AS"/>
</dbReference>
<dbReference type="InterPro" id="IPR046958">
    <property type="entry name" value="RBK1/2/STUNTED"/>
</dbReference>
<feature type="region of interest" description="Disordered" evidence="1">
    <location>
        <begin position="108"/>
        <end position="138"/>
    </location>
</feature>
<proteinExistence type="predicted"/>
<name>A0AAP0PCI4_9MAGN</name>
<dbReference type="PROSITE" id="PS00108">
    <property type="entry name" value="PROTEIN_KINASE_ST"/>
    <property type="match status" value="1"/>
</dbReference>
<dbReference type="PANTHER" id="PTHR47987:SF11">
    <property type="entry name" value="RECEPTOR-LIKE CYTOSOLIC SERINE_THREONINE-PROTEIN KINASE RBK1 ISOFORM X1"/>
    <property type="match status" value="1"/>
</dbReference>
<keyword evidence="4" id="KW-1185">Reference proteome</keyword>
<protein>
    <recommendedName>
        <fullName evidence="2">Protein kinase domain-containing protein</fullName>
    </recommendedName>
</protein>
<dbReference type="EMBL" id="JBBNAF010000006">
    <property type="protein sequence ID" value="KAK9135776.1"/>
    <property type="molecule type" value="Genomic_DNA"/>
</dbReference>
<dbReference type="SMART" id="SM00220">
    <property type="entry name" value="S_TKc"/>
    <property type="match status" value="1"/>
</dbReference>
<dbReference type="GO" id="GO:0004672">
    <property type="term" value="F:protein kinase activity"/>
    <property type="evidence" value="ECO:0007669"/>
    <property type="project" value="InterPro"/>
</dbReference>
<evidence type="ECO:0000313" key="3">
    <source>
        <dbReference type="EMBL" id="KAK9135776.1"/>
    </source>
</evidence>
<reference evidence="3 4" key="1">
    <citation type="submission" date="2024-01" db="EMBL/GenBank/DDBJ databases">
        <title>Genome assemblies of Stephania.</title>
        <authorList>
            <person name="Yang L."/>
        </authorList>
    </citation>
    <scope>NUCLEOTIDE SEQUENCE [LARGE SCALE GENOMIC DNA]</scope>
    <source>
        <strain evidence="3">YNDBR</strain>
        <tissue evidence="3">Leaf</tissue>
    </source>
</reference>
<comment type="caution">
    <text evidence="3">The sequence shown here is derived from an EMBL/GenBank/DDBJ whole genome shotgun (WGS) entry which is preliminary data.</text>
</comment>
<dbReference type="AlphaFoldDB" id="A0AAP0PCI4"/>
<dbReference type="Pfam" id="PF00069">
    <property type="entry name" value="Pkinase"/>
    <property type="match status" value="1"/>
</dbReference>
<dbReference type="PANTHER" id="PTHR47987">
    <property type="entry name" value="OS08G0249100 PROTEIN"/>
    <property type="match status" value="1"/>
</dbReference>
<evidence type="ECO:0000313" key="4">
    <source>
        <dbReference type="Proteomes" id="UP001420932"/>
    </source>
</evidence>
<gene>
    <name evidence="3" type="ORF">Syun_015106</name>
</gene>
<dbReference type="InterPro" id="IPR011009">
    <property type="entry name" value="Kinase-like_dom_sf"/>
</dbReference>
<dbReference type="GO" id="GO:0005524">
    <property type="term" value="F:ATP binding"/>
    <property type="evidence" value="ECO:0007669"/>
    <property type="project" value="InterPro"/>
</dbReference>